<proteinExistence type="predicted"/>
<dbReference type="InterPro" id="IPR028082">
    <property type="entry name" value="Peripla_BP_I"/>
</dbReference>
<keyword evidence="3" id="KW-0804">Transcription</keyword>
<evidence type="ECO:0000313" key="7">
    <source>
        <dbReference type="Proteomes" id="UP000549457"/>
    </source>
</evidence>
<reference evidence="6 7" key="1">
    <citation type="submission" date="2020-08" db="EMBL/GenBank/DDBJ databases">
        <title>Genomic Encyclopedia of Type Strains, Phase IV (KMG-IV): sequencing the most valuable type-strain genomes for metagenomic binning, comparative biology and taxonomic classification.</title>
        <authorList>
            <person name="Goeker M."/>
        </authorList>
    </citation>
    <scope>NUCLEOTIDE SEQUENCE [LARGE SCALE GENOMIC DNA]</scope>
    <source>
        <strain evidence="6 7">DSM 101730</strain>
    </source>
</reference>
<dbReference type="InterPro" id="IPR001761">
    <property type="entry name" value="Peripla_BP/Lac1_sug-bd_dom"/>
</dbReference>
<evidence type="ECO:0000313" key="6">
    <source>
        <dbReference type="EMBL" id="MBB5221518.1"/>
    </source>
</evidence>
<dbReference type="GO" id="GO:0000976">
    <property type="term" value="F:transcription cis-regulatory region binding"/>
    <property type="evidence" value="ECO:0007669"/>
    <property type="project" value="TreeGrafter"/>
</dbReference>
<feature type="domain" description="HTH lacI-type" evidence="4">
    <location>
        <begin position="8"/>
        <end position="62"/>
    </location>
</feature>
<dbReference type="Proteomes" id="UP000549457">
    <property type="component" value="Unassembled WGS sequence"/>
</dbReference>
<dbReference type="InterPro" id="IPR000843">
    <property type="entry name" value="HTH_LacI"/>
</dbReference>
<dbReference type="AlphaFoldDB" id="A0A840SMN0"/>
<dbReference type="InterPro" id="IPR010982">
    <property type="entry name" value="Lambda_DNA-bd_dom_sf"/>
</dbReference>
<dbReference type="RefSeq" id="WP_221288253.1">
    <property type="nucleotide sequence ID" value="NZ_JACHFM010000001.1"/>
</dbReference>
<dbReference type="SMART" id="SM00354">
    <property type="entry name" value="HTH_LACI"/>
    <property type="match status" value="1"/>
</dbReference>
<dbReference type="Gene3D" id="1.10.260.40">
    <property type="entry name" value="lambda repressor-like DNA-binding domains"/>
    <property type="match status" value="1"/>
</dbReference>
<dbReference type="Gene3D" id="3.40.50.2300">
    <property type="match status" value="1"/>
</dbReference>
<dbReference type="CDD" id="cd01392">
    <property type="entry name" value="HTH_LacI"/>
    <property type="match status" value="1"/>
</dbReference>
<dbReference type="SUPFAM" id="SSF47413">
    <property type="entry name" value="lambda repressor-like DNA-binding domains"/>
    <property type="match status" value="1"/>
</dbReference>
<dbReference type="PANTHER" id="PTHR30146:SF109">
    <property type="entry name" value="HTH-TYPE TRANSCRIPTIONAL REGULATOR GALS"/>
    <property type="match status" value="1"/>
</dbReference>
<dbReference type="EMBL" id="JACHFM010000001">
    <property type="protein sequence ID" value="MBB5221518.1"/>
    <property type="molecule type" value="Genomic_DNA"/>
</dbReference>
<keyword evidence="7" id="KW-1185">Reference proteome</keyword>
<dbReference type="GO" id="GO:0003700">
    <property type="term" value="F:DNA-binding transcription factor activity"/>
    <property type="evidence" value="ECO:0007669"/>
    <property type="project" value="TreeGrafter"/>
</dbReference>
<evidence type="ECO:0000259" key="4">
    <source>
        <dbReference type="PROSITE" id="PS50932"/>
    </source>
</evidence>
<evidence type="ECO:0000256" key="3">
    <source>
        <dbReference type="ARBA" id="ARBA00023163"/>
    </source>
</evidence>
<organism evidence="6 7">
    <name type="scientific">Amaricoccus macauensis</name>
    <dbReference type="NCBI Taxonomy" id="57001"/>
    <lineage>
        <taxon>Bacteria</taxon>
        <taxon>Pseudomonadati</taxon>
        <taxon>Pseudomonadota</taxon>
        <taxon>Alphaproteobacteria</taxon>
        <taxon>Rhodobacterales</taxon>
        <taxon>Paracoccaceae</taxon>
        <taxon>Amaricoccus</taxon>
    </lineage>
</organism>
<name>A0A840SMN0_9RHOB</name>
<evidence type="ECO:0000259" key="5">
    <source>
        <dbReference type="PROSITE" id="PS50943"/>
    </source>
</evidence>
<dbReference type="Pfam" id="PF00532">
    <property type="entry name" value="Peripla_BP_1"/>
    <property type="match status" value="1"/>
</dbReference>
<sequence length="213" mass="22713">MNRGAGGPSMRMVAEAANVSVATVSNVVNGKTTVSPEIAERVRAAVEALGYVRDNRAARLRSGQSRLVGLIVPDLTNPMFASFVSTLEHLARLDHYDLVVVSTRNDPDEEAERLGKIREWRPAGLIVLPCDGALVDRLPRNLAMPLVVADRIPDVPRFDLVAVDNASGAAAITRQLAGRGITRCLALGTSLQISKFANAGKAPSRAPGGWRSI</sequence>
<dbReference type="InterPro" id="IPR001387">
    <property type="entry name" value="Cro/C1-type_HTH"/>
</dbReference>
<dbReference type="PROSITE" id="PS50932">
    <property type="entry name" value="HTH_LACI_2"/>
    <property type="match status" value="1"/>
</dbReference>
<gene>
    <name evidence="6" type="ORF">HNP73_001439</name>
</gene>
<dbReference type="SUPFAM" id="SSF53822">
    <property type="entry name" value="Periplasmic binding protein-like I"/>
    <property type="match status" value="1"/>
</dbReference>
<feature type="domain" description="HTH cro/C1-type" evidence="5">
    <location>
        <begin position="9"/>
        <end position="52"/>
    </location>
</feature>
<accession>A0A840SMN0</accession>
<keyword evidence="2 6" id="KW-0238">DNA-binding</keyword>
<dbReference type="PANTHER" id="PTHR30146">
    <property type="entry name" value="LACI-RELATED TRANSCRIPTIONAL REPRESSOR"/>
    <property type="match status" value="1"/>
</dbReference>
<dbReference type="PROSITE" id="PS50943">
    <property type="entry name" value="HTH_CROC1"/>
    <property type="match status" value="1"/>
</dbReference>
<evidence type="ECO:0000256" key="2">
    <source>
        <dbReference type="ARBA" id="ARBA00023125"/>
    </source>
</evidence>
<keyword evidence="1" id="KW-0805">Transcription regulation</keyword>
<dbReference type="CDD" id="cd06267">
    <property type="entry name" value="PBP1_LacI_sugar_binding-like"/>
    <property type="match status" value="1"/>
</dbReference>
<protein>
    <submittedName>
        <fullName evidence="6">DNA-binding LacI/PurR family transcriptional regulator</fullName>
    </submittedName>
</protein>
<comment type="caution">
    <text evidence="6">The sequence shown here is derived from an EMBL/GenBank/DDBJ whole genome shotgun (WGS) entry which is preliminary data.</text>
</comment>
<dbReference type="Pfam" id="PF00356">
    <property type="entry name" value="LacI"/>
    <property type="match status" value="1"/>
</dbReference>
<evidence type="ECO:0000256" key="1">
    <source>
        <dbReference type="ARBA" id="ARBA00023015"/>
    </source>
</evidence>